<evidence type="ECO:0000313" key="1">
    <source>
        <dbReference type="EMBL" id="KNZ64052.1"/>
    </source>
</evidence>
<protein>
    <submittedName>
        <fullName evidence="1">Uncharacterized protein</fullName>
    </submittedName>
</protein>
<reference evidence="1 2" key="1">
    <citation type="submission" date="2015-08" db="EMBL/GenBank/DDBJ databases">
        <title>Next Generation Sequencing and Analysis of the Genome of Puccinia sorghi L Schw, the Causal Agent of Maize Common Rust.</title>
        <authorList>
            <person name="Rochi L."/>
            <person name="Burguener G."/>
            <person name="Darino M."/>
            <person name="Turjanski A."/>
            <person name="Kreff E."/>
            <person name="Dieguez M.J."/>
            <person name="Sacco F."/>
        </authorList>
    </citation>
    <scope>NUCLEOTIDE SEQUENCE [LARGE SCALE GENOMIC DNA]</scope>
    <source>
        <strain evidence="1 2">RO10H11247</strain>
    </source>
</reference>
<dbReference type="EMBL" id="LAVV01000810">
    <property type="protein sequence ID" value="KNZ64052.1"/>
    <property type="molecule type" value="Genomic_DNA"/>
</dbReference>
<dbReference type="Proteomes" id="UP000037035">
    <property type="component" value="Unassembled WGS sequence"/>
</dbReference>
<proteinExistence type="predicted"/>
<evidence type="ECO:0000313" key="2">
    <source>
        <dbReference type="Proteomes" id="UP000037035"/>
    </source>
</evidence>
<organism evidence="1 2">
    <name type="scientific">Puccinia sorghi</name>
    <dbReference type="NCBI Taxonomy" id="27349"/>
    <lineage>
        <taxon>Eukaryota</taxon>
        <taxon>Fungi</taxon>
        <taxon>Dikarya</taxon>
        <taxon>Basidiomycota</taxon>
        <taxon>Pucciniomycotina</taxon>
        <taxon>Pucciniomycetes</taxon>
        <taxon>Pucciniales</taxon>
        <taxon>Pucciniaceae</taxon>
        <taxon>Puccinia</taxon>
    </lineage>
</organism>
<dbReference type="VEuPathDB" id="FungiDB:VP01_1072g2"/>
<sequence>MQSQSEMGEDKSDDLGLKIEVTASHTIILLASSLTENPTGNANLDSGCSLRPHAGASPSSPYQQKKAIRTLIVPCLHEILLYIDRICDLFLTAVSTYGSCNTYSSSDDISATNFLKKQHETHPNSFPGMIPSLTHPFPFVNLKKESKPTSSQHSFNKSIYQLSLPGLSTTPFIGRL</sequence>
<gene>
    <name evidence="1" type="ORF">VP01_1072g2</name>
</gene>
<keyword evidence="2" id="KW-1185">Reference proteome</keyword>
<name>A0A0L6VTW8_9BASI</name>
<accession>A0A0L6VTW8</accession>
<comment type="caution">
    <text evidence="1">The sequence shown here is derived from an EMBL/GenBank/DDBJ whole genome shotgun (WGS) entry which is preliminary data.</text>
</comment>
<dbReference type="AlphaFoldDB" id="A0A0L6VTW8"/>